<reference evidence="1" key="1">
    <citation type="submission" date="2022-01" db="EMBL/GenBank/DDBJ databases">
        <title>VMRC isolate genome collection.</title>
        <authorList>
            <person name="France M."/>
            <person name="Rutt L."/>
            <person name="Humphrys M."/>
            <person name="Ravel J."/>
        </authorList>
    </citation>
    <scope>NUCLEOTIDE SEQUENCE</scope>
    <source>
        <strain evidence="1">C0048A1</strain>
    </source>
</reference>
<evidence type="ECO:0000313" key="1">
    <source>
        <dbReference type="EMBL" id="MCZ3668012.1"/>
    </source>
</evidence>
<gene>
    <name evidence="1" type="ORF">L2724_06925</name>
</gene>
<protein>
    <submittedName>
        <fullName evidence="1">Uncharacterized protein</fullName>
    </submittedName>
</protein>
<dbReference type="RefSeq" id="WP_269296087.1">
    <property type="nucleotide sequence ID" value="NZ_JAKHPH010000018.1"/>
</dbReference>
<name>A0AAW5WUN8_9LACO</name>
<evidence type="ECO:0000313" key="2">
    <source>
        <dbReference type="Proteomes" id="UP001212401"/>
    </source>
</evidence>
<comment type="caution">
    <text evidence="1">The sequence shown here is derived from an EMBL/GenBank/DDBJ whole genome shotgun (WGS) entry which is preliminary data.</text>
</comment>
<accession>A0AAW5WUN8</accession>
<sequence>MRLIVNEPMFDSKTGKRGVGYSPDGGLSFIVQEDSNGRVFHQGNDDIKISQLIFDSLKMKSPNGTVFTLSVDDEGKLTTVKENNSDGDQEQTTHS</sequence>
<dbReference type="Proteomes" id="UP001212401">
    <property type="component" value="Unassembled WGS sequence"/>
</dbReference>
<organism evidence="1 2">
    <name type="scientific">Limosilactobacillus vaginalis</name>
    <dbReference type="NCBI Taxonomy" id="1633"/>
    <lineage>
        <taxon>Bacteria</taxon>
        <taxon>Bacillati</taxon>
        <taxon>Bacillota</taxon>
        <taxon>Bacilli</taxon>
        <taxon>Lactobacillales</taxon>
        <taxon>Lactobacillaceae</taxon>
        <taxon>Limosilactobacillus</taxon>
    </lineage>
</organism>
<dbReference type="EMBL" id="JAKHPH010000018">
    <property type="protein sequence ID" value="MCZ3668012.1"/>
    <property type="molecule type" value="Genomic_DNA"/>
</dbReference>
<dbReference type="AlphaFoldDB" id="A0AAW5WUN8"/>
<proteinExistence type="predicted"/>